<dbReference type="GO" id="GO:0042777">
    <property type="term" value="P:proton motive force-driven plasma membrane ATP synthesis"/>
    <property type="evidence" value="ECO:0007669"/>
    <property type="project" value="UniProtKB-UniRule"/>
</dbReference>
<comment type="caution">
    <text evidence="5">The sequence shown here is derived from an EMBL/GenBank/DDBJ whole genome shotgun (WGS) entry which is preliminary data.</text>
</comment>
<comment type="similarity">
    <text evidence="1 4">Belongs to the V-ATPase D subunit family.</text>
</comment>
<dbReference type="EMBL" id="DTPE01000161">
    <property type="protein sequence ID" value="HGE75227.1"/>
    <property type="molecule type" value="Genomic_DNA"/>
</dbReference>
<dbReference type="Pfam" id="PF01813">
    <property type="entry name" value="ATP-synt_D"/>
    <property type="match status" value="1"/>
</dbReference>
<evidence type="ECO:0000313" key="5">
    <source>
        <dbReference type="EMBL" id="HGE75227.1"/>
    </source>
</evidence>
<dbReference type="PANTHER" id="PTHR11671">
    <property type="entry name" value="V-TYPE ATP SYNTHASE SUBUNIT D"/>
    <property type="match status" value="1"/>
</dbReference>
<name>A0A7V3VSL2_9BACT</name>
<evidence type="ECO:0000256" key="4">
    <source>
        <dbReference type="HAMAP-Rule" id="MF_00271"/>
    </source>
</evidence>
<organism evidence="5">
    <name type="scientific">Mesoaciditoga lauensis</name>
    <dbReference type="NCBI Taxonomy" id="1495039"/>
    <lineage>
        <taxon>Bacteria</taxon>
        <taxon>Thermotogati</taxon>
        <taxon>Thermotogota</taxon>
        <taxon>Thermotogae</taxon>
        <taxon>Mesoaciditogales</taxon>
        <taxon>Mesoaciditogaceae</taxon>
        <taxon>Mesoaciditoga</taxon>
    </lineage>
</organism>
<keyword evidence="2 4" id="KW-0813">Transport</keyword>
<evidence type="ECO:0000256" key="3">
    <source>
        <dbReference type="ARBA" id="ARBA00023065"/>
    </source>
</evidence>
<dbReference type="NCBIfam" id="TIGR00309">
    <property type="entry name" value="V_ATPase_subD"/>
    <property type="match status" value="1"/>
</dbReference>
<gene>
    <name evidence="4" type="primary">atpD</name>
    <name evidence="5" type="ORF">ENX73_03790</name>
</gene>
<keyword evidence="4" id="KW-0375">Hydrogen ion transport</keyword>
<dbReference type="AlphaFoldDB" id="A0A7V3VSL2"/>
<dbReference type="Gene3D" id="1.10.287.3240">
    <property type="match status" value="1"/>
</dbReference>
<dbReference type="HAMAP" id="MF_00271">
    <property type="entry name" value="ATP_synth_D_arch"/>
    <property type="match status" value="1"/>
</dbReference>
<proteinExistence type="inferred from homology"/>
<dbReference type="InterPro" id="IPR002699">
    <property type="entry name" value="V_ATPase_D"/>
</dbReference>
<dbReference type="GO" id="GO:0046933">
    <property type="term" value="F:proton-transporting ATP synthase activity, rotational mechanism"/>
    <property type="evidence" value="ECO:0007669"/>
    <property type="project" value="UniProtKB-UniRule"/>
</dbReference>
<evidence type="ECO:0000256" key="2">
    <source>
        <dbReference type="ARBA" id="ARBA00022448"/>
    </source>
</evidence>
<sequence>MIRVSPTKSKLIETKRSLKLAREGHTLLDKKRNVLIRELMQLIDEAKEVQNQTEKVFEVAYKALIEANVYLGIENVQEIGLGIDEFDDLQIRLRSVMGVEVPEMEKVEEHINISYGFTKTNAKLDVARKAFNEVLNLTAKLTEIETSVYRLAVEIKRTQRRVNALEYVLIPEYDEIVKFIESYLEETERDDFFRMKRLKQRRDA</sequence>
<dbReference type="GO" id="GO:0046961">
    <property type="term" value="F:proton-transporting ATPase activity, rotational mechanism"/>
    <property type="evidence" value="ECO:0007669"/>
    <property type="project" value="InterPro"/>
</dbReference>
<dbReference type="GO" id="GO:0005524">
    <property type="term" value="F:ATP binding"/>
    <property type="evidence" value="ECO:0007669"/>
    <property type="project" value="UniProtKB-UniRule"/>
</dbReference>
<protein>
    <recommendedName>
        <fullName evidence="4">V-type ATP synthase subunit D</fullName>
    </recommendedName>
    <alternativeName>
        <fullName evidence="4">V-ATPase subunit D</fullName>
    </alternativeName>
</protein>
<comment type="function">
    <text evidence="4">Produces ATP from ADP in the presence of a proton gradient across the membrane.</text>
</comment>
<reference evidence="5" key="1">
    <citation type="journal article" date="2020" name="mSystems">
        <title>Genome- and Community-Level Interaction Insights into Carbon Utilization and Element Cycling Functions of Hydrothermarchaeota in Hydrothermal Sediment.</title>
        <authorList>
            <person name="Zhou Z."/>
            <person name="Liu Y."/>
            <person name="Xu W."/>
            <person name="Pan J."/>
            <person name="Luo Z.H."/>
            <person name="Li M."/>
        </authorList>
    </citation>
    <scope>NUCLEOTIDE SEQUENCE [LARGE SCALE GENOMIC DNA]</scope>
    <source>
        <strain evidence="5">SpSt-966</strain>
    </source>
</reference>
<accession>A0A7V3VSL2</accession>
<evidence type="ECO:0000256" key="1">
    <source>
        <dbReference type="ARBA" id="ARBA00005850"/>
    </source>
</evidence>
<keyword evidence="4" id="KW-0066">ATP synthesis</keyword>
<keyword evidence="3 4" id="KW-0406">Ion transport</keyword>